<sequence length="136" mass="15007">MKFFVRDLSGHSLPIDRTAIPVEEQRLVYGNRQLVNGRLSEYGVSEGATVGLALRLRGGAPKKRCGCWLTPTDRCSQAAVRIVGDCSLCNTSFCSMHRLSEDHKCPGLSTARADAFQKNKTKLESERTTTEKLASF</sequence>
<dbReference type="InterPro" id="IPR029071">
    <property type="entry name" value="Ubiquitin-like_domsf"/>
</dbReference>
<feature type="domain" description="Ubiquitin-like" evidence="4">
    <location>
        <begin position="1"/>
        <end position="59"/>
    </location>
</feature>
<evidence type="ECO:0000259" key="4">
    <source>
        <dbReference type="PROSITE" id="PS50053"/>
    </source>
</evidence>
<dbReference type="PROSITE" id="PS50053">
    <property type="entry name" value="UBIQUITIN_2"/>
    <property type="match status" value="1"/>
</dbReference>
<evidence type="ECO:0000313" key="5">
    <source>
        <dbReference type="EMBL" id="CEQ42207.1"/>
    </source>
</evidence>
<organism evidence="5 6">
    <name type="scientific">Sporidiobolus salmonicolor</name>
    <name type="common">Yeast-like fungus</name>
    <name type="synonym">Sporobolomyces salmonicolor</name>
    <dbReference type="NCBI Taxonomy" id="5005"/>
    <lineage>
        <taxon>Eukaryota</taxon>
        <taxon>Fungi</taxon>
        <taxon>Dikarya</taxon>
        <taxon>Basidiomycota</taxon>
        <taxon>Pucciniomycotina</taxon>
        <taxon>Microbotryomycetes</taxon>
        <taxon>Sporidiobolales</taxon>
        <taxon>Sporidiobolaceae</taxon>
        <taxon>Sporobolomyces</taxon>
    </lineage>
</organism>
<dbReference type="InterPro" id="IPR000626">
    <property type="entry name" value="Ubiquitin-like_dom"/>
</dbReference>
<keyword evidence="6" id="KW-1185">Reference proteome</keyword>
<reference evidence="6" key="1">
    <citation type="submission" date="2015-02" db="EMBL/GenBank/DDBJ databases">
        <authorList>
            <person name="Gon?alves P."/>
        </authorList>
    </citation>
    <scope>NUCLEOTIDE SEQUENCE [LARGE SCALE GENOMIC DNA]</scope>
</reference>
<gene>
    <name evidence="5" type="primary">SPOSA6832_03995</name>
</gene>
<keyword evidence="2" id="KW-0863">Zinc-finger</keyword>
<dbReference type="SMART" id="SM00154">
    <property type="entry name" value="ZnF_AN1"/>
    <property type="match status" value="1"/>
</dbReference>
<evidence type="ECO:0000256" key="1">
    <source>
        <dbReference type="ARBA" id="ARBA00022723"/>
    </source>
</evidence>
<dbReference type="EMBL" id="CENE01000022">
    <property type="protein sequence ID" value="CEQ42207.1"/>
    <property type="molecule type" value="Genomic_DNA"/>
</dbReference>
<proteinExistence type="predicted"/>
<dbReference type="OrthoDB" id="428577at2759"/>
<dbReference type="SUPFAM" id="SSF54236">
    <property type="entry name" value="Ubiquitin-like"/>
    <property type="match status" value="1"/>
</dbReference>
<name>A0A0D6EQA7_SPOSA</name>
<keyword evidence="1" id="KW-0479">Metal-binding</keyword>
<accession>A0A0D6EQA7</accession>
<dbReference type="Pfam" id="PF01428">
    <property type="entry name" value="zf-AN1"/>
    <property type="match status" value="1"/>
</dbReference>
<evidence type="ECO:0000256" key="3">
    <source>
        <dbReference type="ARBA" id="ARBA00022833"/>
    </source>
</evidence>
<dbReference type="Proteomes" id="UP000243876">
    <property type="component" value="Unassembled WGS sequence"/>
</dbReference>
<dbReference type="SUPFAM" id="SSF118310">
    <property type="entry name" value="AN1-like Zinc finger"/>
    <property type="match status" value="1"/>
</dbReference>
<feature type="non-terminal residue" evidence="5">
    <location>
        <position position="1"/>
    </location>
</feature>
<evidence type="ECO:0000256" key="2">
    <source>
        <dbReference type="ARBA" id="ARBA00022771"/>
    </source>
</evidence>
<dbReference type="AlphaFoldDB" id="A0A0D6EQA7"/>
<evidence type="ECO:0000313" key="6">
    <source>
        <dbReference type="Proteomes" id="UP000243876"/>
    </source>
</evidence>
<dbReference type="InterPro" id="IPR000058">
    <property type="entry name" value="Znf_AN1"/>
</dbReference>
<dbReference type="GO" id="GO:0008270">
    <property type="term" value="F:zinc ion binding"/>
    <property type="evidence" value="ECO:0007669"/>
    <property type="project" value="UniProtKB-KW"/>
</dbReference>
<dbReference type="Gene3D" id="4.10.1110.10">
    <property type="entry name" value="AN1-like Zinc finger"/>
    <property type="match status" value="1"/>
</dbReference>
<dbReference type="Gene3D" id="3.10.20.90">
    <property type="entry name" value="Phosphatidylinositol 3-kinase Catalytic Subunit, Chain A, domain 1"/>
    <property type="match status" value="1"/>
</dbReference>
<dbReference type="InterPro" id="IPR035896">
    <property type="entry name" value="AN1-like_Znf"/>
</dbReference>
<protein>
    <submittedName>
        <fullName evidence="5">SPOSA6832_03995-mRNA-1:cds</fullName>
    </submittedName>
</protein>
<keyword evidence="3" id="KW-0862">Zinc</keyword>